<dbReference type="InterPro" id="IPR036388">
    <property type="entry name" value="WH-like_DNA-bd_sf"/>
</dbReference>
<dbReference type="Gene3D" id="1.25.40.10">
    <property type="entry name" value="Tetratricopeptide repeat domain"/>
    <property type="match status" value="2"/>
</dbReference>
<evidence type="ECO:0000256" key="5">
    <source>
        <dbReference type="PROSITE-ProRule" id="PRU01091"/>
    </source>
</evidence>
<name>A0A4V2M7Q6_9ACTN</name>
<dbReference type="RefSeq" id="WP_131366564.1">
    <property type="nucleotide sequence ID" value="NZ_SJKB01000028.1"/>
</dbReference>
<evidence type="ECO:0000313" key="8">
    <source>
        <dbReference type="Proteomes" id="UP000291144"/>
    </source>
</evidence>
<dbReference type="InterPro" id="IPR051677">
    <property type="entry name" value="AfsR-DnrI-RedD_regulator"/>
</dbReference>
<evidence type="ECO:0000259" key="6">
    <source>
        <dbReference type="PROSITE" id="PS51755"/>
    </source>
</evidence>
<reference evidence="7 8" key="1">
    <citation type="submission" date="2019-02" db="EMBL/GenBank/DDBJ databases">
        <title>Kribbella capetownensis sp. nov. and Kribbella speibonae sp. nov., isolated from soil.</title>
        <authorList>
            <person name="Curtis S.M."/>
            <person name="Norton I."/>
            <person name="Everest G.J."/>
            <person name="Meyers P.R."/>
        </authorList>
    </citation>
    <scope>NUCLEOTIDE SEQUENCE [LARGE SCALE GENOMIC DNA]</scope>
    <source>
        <strain evidence="7 8">NRRL B-24813</strain>
    </source>
</reference>
<evidence type="ECO:0000256" key="1">
    <source>
        <dbReference type="ARBA" id="ARBA00005820"/>
    </source>
</evidence>
<accession>A0A4V2M7Q6</accession>
<dbReference type="SMART" id="SM00028">
    <property type="entry name" value="TPR"/>
    <property type="match status" value="5"/>
</dbReference>
<dbReference type="GO" id="GO:0000160">
    <property type="term" value="P:phosphorelay signal transduction system"/>
    <property type="evidence" value="ECO:0007669"/>
    <property type="project" value="InterPro"/>
</dbReference>
<dbReference type="InterPro" id="IPR005158">
    <property type="entry name" value="BTAD"/>
</dbReference>
<dbReference type="Proteomes" id="UP000291144">
    <property type="component" value="Unassembled WGS sequence"/>
</dbReference>
<dbReference type="SUPFAM" id="SSF46894">
    <property type="entry name" value="C-terminal effector domain of the bipartite response regulators"/>
    <property type="match status" value="1"/>
</dbReference>
<dbReference type="PANTHER" id="PTHR35807">
    <property type="entry name" value="TRANSCRIPTIONAL REGULATOR REDD-RELATED"/>
    <property type="match status" value="1"/>
</dbReference>
<dbReference type="Pfam" id="PF03704">
    <property type="entry name" value="BTAD"/>
    <property type="match status" value="1"/>
</dbReference>
<dbReference type="PRINTS" id="PR00364">
    <property type="entry name" value="DISEASERSIST"/>
</dbReference>
<protein>
    <submittedName>
        <fullName evidence="7">Tetratricopeptide repeat protein</fullName>
    </submittedName>
</protein>
<dbReference type="GO" id="GO:0003677">
    <property type="term" value="F:DNA binding"/>
    <property type="evidence" value="ECO:0007669"/>
    <property type="project" value="UniProtKB-UniRule"/>
</dbReference>
<dbReference type="AlphaFoldDB" id="A0A4V2M7Q6"/>
<dbReference type="SMART" id="SM01043">
    <property type="entry name" value="BTAD"/>
    <property type="match status" value="1"/>
</dbReference>
<dbReference type="CDD" id="cd15831">
    <property type="entry name" value="BTAD"/>
    <property type="match status" value="1"/>
</dbReference>
<dbReference type="OrthoDB" id="4326794at2"/>
<dbReference type="Gene3D" id="1.10.10.10">
    <property type="entry name" value="Winged helix-like DNA-binding domain superfamily/Winged helix DNA-binding domain"/>
    <property type="match status" value="2"/>
</dbReference>
<dbReference type="PROSITE" id="PS51755">
    <property type="entry name" value="OMPR_PHOB"/>
    <property type="match status" value="1"/>
</dbReference>
<keyword evidence="2" id="KW-0805">Transcription regulation</keyword>
<feature type="domain" description="OmpR/PhoB-type" evidence="6">
    <location>
        <begin position="7"/>
        <end position="110"/>
    </location>
</feature>
<dbReference type="Pfam" id="PF13424">
    <property type="entry name" value="TPR_12"/>
    <property type="match status" value="2"/>
</dbReference>
<dbReference type="InterPro" id="IPR016032">
    <property type="entry name" value="Sig_transdc_resp-reg_C-effctor"/>
</dbReference>
<dbReference type="SUPFAM" id="SSF52540">
    <property type="entry name" value="P-loop containing nucleoside triphosphate hydrolases"/>
    <property type="match status" value="1"/>
</dbReference>
<keyword evidence="8" id="KW-1185">Reference proteome</keyword>
<keyword evidence="4" id="KW-0804">Transcription</keyword>
<dbReference type="Pfam" id="PF00486">
    <property type="entry name" value="Trans_reg_C"/>
    <property type="match status" value="1"/>
</dbReference>
<sequence>MKILPREGEPELGSARFGLLGPIEAWHGAERLQLGRRRERALLAVLLLEANRLVSADRVIDLLWDGSPSDSARASLRSHVSRLRSCLLPAGRDRYGVRLEARGGGYLLATDPAAIDVNRFSRLVQQGRDTVDVTARGRLLREALSLWRGPALADASSDLLRRRLATDLDELRLVATELAIDADLDCGRHEQAVAEVHRLIGDHPYRESLWARLALGLYRAGRQADALQVLAKARDRLTGELGLDPGPELQKLQQKILTCDPTLAPAAAGPVVAVQPSKPPQQVPMDIPEFTGRDGEQATLTALAAPAAQGRGSQPVVCAIEGMAGVGKTRFAIHAAHDLVRRGWFDEVRLWANLHGFDPQRTPADPGTVLGGFLRQLGVPGWEVPEDLEARAALYRSHLAGRRSLVLLDNAASEEQVRPLLPGSGPSLVLITSRRRLSGLDGVQPIPLDVFTRAEAIALLARIAGPERVAGHEADAARIASLCGHLPMAITLGARRLRGHPTWTLGDLARRLSADVSQEASFNLSYDALPPQRQRVFRLLGLNPGDQLTPQTAAALSGRSVAEADAHLEALLDEYLLYELEPGRYRMHDLVLAYARDRAQTDESEQARHAAVRRLLASYLAWATQATLLVHPTESRRVARTLVAGQGELRTPTEAIAWTEVNLADLVATIRRALELPGNAPHQAVRLVHALYRPLANRGHSRERITLNELAADAAGRSGDQEGEAQTLEDLGVLCGQVGRLAEAVRHTKRALELWRETGNHIGEAGCLTGLGITYRQLGQLDEAVACLREGLAINLRIGHVPGEASALNHLGLALQSAGCCDEAIVCGQQSIARHRDLGDRTGEALALANLGWAYLRSRQPSRAIECHRAALPLFRDWGDRYNESEQLWGIGQAYHALGDDDRARVHWHESITILRDLDVLRPAQAELLLGQPVPDTPEIIRLNS</sequence>
<proteinExistence type="inferred from homology"/>
<evidence type="ECO:0000256" key="4">
    <source>
        <dbReference type="ARBA" id="ARBA00023163"/>
    </source>
</evidence>
<dbReference type="SUPFAM" id="SSF48452">
    <property type="entry name" value="TPR-like"/>
    <property type="match status" value="2"/>
</dbReference>
<evidence type="ECO:0000256" key="3">
    <source>
        <dbReference type="ARBA" id="ARBA00023125"/>
    </source>
</evidence>
<dbReference type="EMBL" id="SJKB01000028">
    <property type="protein sequence ID" value="TCC48532.1"/>
    <property type="molecule type" value="Genomic_DNA"/>
</dbReference>
<dbReference type="SMART" id="SM00862">
    <property type="entry name" value="Trans_reg_C"/>
    <property type="match status" value="1"/>
</dbReference>
<dbReference type="GO" id="GO:0043531">
    <property type="term" value="F:ADP binding"/>
    <property type="evidence" value="ECO:0007669"/>
    <property type="project" value="InterPro"/>
</dbReference>
<feature type="DNA-binding region" description="OmpR/PhoB-type" evidence="5">
    <location>
        <begin position="7"/>
        <end position="110"/>
    </location>
</feature>
<evidence type="ECO:0000313" key="7">
    <source>
        <dbReference type="EMBL" id="TCC48532.1"/>
    </source>
</evidence>
<comment type="caution">
    <text evidence="7">The sequence shown here is derived from an EMBL/GenBank/DDBJ whole genome shotgun (WGS) entry which is preliminary data.</text>
</comment>
<dbReference type="InterPro" id="IPR001867">
    <property type="entry name" value="OmpR/PhoB-type_DNA-bd"/>
</dbReference>
<comment type="similarity">
    <text evidence="1">Belongs to the AfsR/DnrI/RedD regulatory family.</text>
</comment>
<dbReference type="InterPro" id="IPR027417">
    <property type="entry name" value="P-loop_NTPase"/>
</dbReference>
<dbReference type="InterPro" id="IPR011990">
    <property type="entry name" value="TPR-like_helical_dom_sf"/>
</dbReference>
<organism evidence="7 8">
    <name type="scientific">Kribbella pittospori</name>
    <dbReference type="NCBI Taxonomy" id="722689"/>
    <lineage>
        <taxon>Bacteria</taxon>
        <taxon>Bacillati</taxon>
        <taxon>Actinomycetota</taxon>
        <taxon>Actinomycetes</taxon>
        <taxon>Propionibacteriales</taxon>
        <taxon>Kribbellaceae</taxon>
        <taxon>Kribbella</taxon>
    </lineage>
</organism>
<dbReference type="Gene3D" id="3.40.50.300">
    <property type="entry name" value="P-loop containing nucleotide triphosphate hydrolases"/>
    <property type="match status" value="1"/>
</dbReference>
<dbReference type="PANTHER" id="PTHR35807:SF1">
    <property type="entry name" value="TRANSCRIPTIONAL REGULATOR REDD"/>
    <property type="match status" value="1"/>
</dbReference>
<dbReference type="GO" id="GO:0006355">
    <property type="term" value="P:regulation of DNA-templated transcription"/>
    <property type="evidence" value="ECO:0007669"/>
    <property type="project" value="InterPro"/>
</dbReference>
<keyword evidence="3 5" id="KW-0238">DNA-binding</keyword>
<dbReference type="InterPro" id="IPR019734">
    <property type="entry name" value="TPR_rpt"/>
</dbReference>
<gene>
    <name evidence="7" type="ORF">E0H73_42755</name>
</gene>
<evidence type="ECO:0000256" key="2">
    <source>
        <dbReference type="ARBA" id="ARBA00023015"/>
    </source>
</evidence>